<protein>
    <submittedName>
        <fullName evidence="3">Type I pullulanase</fullName>
        <ecNumber evidence="3">3.2.1.41</ecNumber>
    </submittedName>
</protein>
<keyword evidence="4" id="KW-1185">Reference proteome</keyword>
<dbReference type="Gene3D" id="2.60.40.1180">
    <property type="entry name" value="Golgi alpha-mannosidase II"/>
    <property type="match status" value="1"/>
</dbReference>
<dbReference type="InterPro" id="IPR006047">
    <property type="entry name" value="GH13_cat_dom"/>
</dbReference>
<evidence type="ECO:0000256" key="1">
    <source>
        <dbReference type="ARBA" id="ARBA00008061"/>
    </source>
</evidence>
<dbReference type="InterPro" id="IPR013780">
    <property type="entry name" value="Glyco_hydro_b"/>
</dbReference>
<dbReference type="InterPro" id="IPR014756">
    <property type="entry name" value="Ig_E-set"/>
</dbReference>
<dbReference type="PANTHER" id="PTHR43002">
    <property type="entry name" value="GLYCOGEN DEBRANCHING ENZYME"/>
    <property type="match status" value="1"/>
</dbReference>
<dbReference type="InterPro" id="IPR011840">
    <property type="entry name" value="PulA_typeI"/>
</dbReference>
<proteinExistence type="inferred from homology"/>
<dbReference type="InterPro" id="IPR013783">
    <property type="entry name" value="Ig-like_fold"/>
</dbReference>
<dbReference type="Proteomes" id="UP000434639">
    <property type="component" value="Unassembled WGS sequence"/>
</dbReference>
<dbReference type="NCBIfam" id="TIGR02104">
    <property type="entry name" value="pulA_typeI"/>
    <property type="match status" value="1"/>
</dbReference>
<dbReference type="CDD" id="cd02860">
    <property type="entry name" value="E_set_Pullulanase"/>
    <property type="match status" value="1"/>
</dbReference>
<comment type="caution">
    <text evidence="3">The sequence shown here is derived from an EMBL/GenBank/DDBJ whole genome shotgun (WGS) entry which is preliminary data.</text>
</comment>
<dbReference type="RefSeq" id="WP_155114122.1">
    <property type="nucleotide sequence ID" value="NZ_WMIB01000034.1"/>
</dbReference>
<dbReference type="InterPro" id="IPR049117">
    <property type="entry name" value="pulA_all-beta"/>
</dbReference>
<dbReference type="GO" id="GO:0051060">
    <property type="term" value="F:pullulanase activity"/>
    <property type="evidence" value="ECO:0007669"/>
    <property type="project" value="UniProtKB-EC"/>
</dbReference>
<dbReference type="EMBL" id="WMIB01000034">
    <property type="protein sequence ID" value="MTH55626.1"/>
    <property type="molecule type" value="Genomic_DNA"/>
</dbReference>
<dbReference type="Gene3D" id="2.60.40.10">
    <property type="entry name" value="Immunoglobulins"/>
    <property type="match status" value="1"/>
</dbReference>
<comment type="similarity">
    <text evidence="1">Belongs to the glycosyl hydrolase 13 family.</text>
</comment>
<dbReference type="OrthoDB" id="9761875at2"/>
<keyword evidence="3" id="KW-0378">Hydrolase</keyword>
<dbReference type="Gene3D" id="3.20.20.80">
    <property type="entry name" value="Glycosidases"/>
    <property type="match status" value="1"/>
</dbReference>
<dbReference type="GO" id="GO:0005975">
    <property type="term" value="P:carbohydrate metabolic process"/>
    <property type="evidence" value="ECO:0007669"/>
    <property type="project" value="InterPro"/>
</dbReference>
<accession>A0A7X2SB51</accession>
<name>A0A7X2SB51_9BACI</name>
<dbReference type="AlphaFoldDB" id="A0A7X2SB51"/>
<dbReference type="Pfam" id="PF02922">
    <property type="entry name" value="CBM_48"/>
    <property type="match status" value="1"/>
</dbReference>
<dbReference type="SUPFAM" id="SSF81296">
    <property type="entry name" value="E set domains"/>
    <property type="match status" value="1"/>
</dbReference>
<dbReference type="Pfam" id="PF17999">
    <property type="entry name" value="PulA_N1"/>
    <property type="match status" value="1"/>
</dbReference>
<dbReference type="InterPro" id="IPR004193">
    <property type="entry name" value="Glyco_hydro_13_N"/>
</dbReference>
<dbReference type="SMART" id="SM00642">
    <property type="entry name" value="Aamy"/>
    <property type="match status" value="1"/>
</dbReference>
<dbReference type="InterPro" id="IPR040697">
    <property type="entry name" value="PulA_N1"/>
</dbReference>
<organism evidence="3 4">
    <name type="scientific">Metabacillus mangrovi</name>
    <dbReference type="NCBI Taxonomy" id="1491830"/>
    <lineage>
        <taxon>Bacteria</taxon>
        <taxon>Bacillati</taxon>
        <taxon>Bacillota</taxon>
        <taxon>Bacilli</taxon>
        <taxon>Bacillales</taxon>
        <taxon>Bacillaceae</taxon>
        <taxon>Metabacillus</taxon>
    </lineage>
</organism>
<dbReference type="CDD" id="cd11341">
    <property type="entry name" value="AmyAc_Pullulanase_LD-like"/>
    <property type="match status" value="1"/>
</dbReference>
<reference evidence="3 4" key="1">
    <citation type="journal article" date="2017" name="Int. J. Syst. Evol. Microbiol.">
        <title>Bacillus mangrovi sp. nov., isolated from a sediment sample from a mangrove forest.</title>
        <authorList>
            <person name="Gupta V."/>
            <person name="Singh P.K."/>
            <person name="Korpole S."/>
            <person name="Tanuku N.R.S."/>
            <person name="Pinnaka A.K."/>
        </authorList>
    </citation>
    <scope>NUCLEOTIDE SEQUENCE [LARGE SCALE GENOMIC DNA]</scope>
    <source>
        <strain evidence="3 4">KCTC 33872</strain>
    </source>
</reference>
<evidence type="ECO:0000313" key="3">
    <source>
        <dbReference type="EMBL" id="MTH55626.1"/>
    </source>
</evidence>
<dbReference type="InterPro" id="IPR017853">
    <property type="entry name" value="GH"/>
</dbReference>
<dbReference type="EC" id="3.2.1.41" evidence="3"/>
<evidence type="ECO:0000313" key="4">
    <source>
        <dbReference type="Proteomes" id="UP000434639"/>
    </source>
</evidence>
<sequence>MTSVNSPFEAYLDDLHTITILLPSDREHLFHKSFTVTDDKGVSSTLSMSDCFSIENFVKCICHSSVQLQAGCRQIITDAGGLSAELLMGAVIRTPGFDELYSYDGNLGPSYREQEITLEVWVPTALNVSVVLKDPAGNEQVLPMVKRERGVWEICTGREQYGKFYRYRALINGVWREAVDPYVQAVSKNGEWGVLLDPSDAKEEKISVPSLAQPTDAIIYEVHVRDFSIHPNSGMTAKGAYKAFTENDTSTDKGFSTGMSYLKGLGITHVELLPVYDYEGVAEGEEDGGYNWGYNPVHFNAPEGSYSSDPAHPLARIRELKQCIQALHANGLKMIMDAVYNHVYDMNLSSFEKLVPGYFFRMDEYGYPSNGTGVGNDFASERKMARKFILDSIRYWLEEYDIDGIRFDLMGILDLDTMRKARELAASIKKDVLILGEGWDLATPLGADRKTTIINAKKIPGVAFFNDRFRDLVKGSTFLHGDRGFSMGDEGKKEETLAAIRGTVQYSTDSDRLLEDPSQSVNYVESHDNHTYWDKLKAAVPHQPEQRLREYQKLASSMVILSQGIPFLHAGQEFYRTKQGCENSYNQDDLINRLDWDLREQHEADIQEVRRLISIRKQHGAFRLSDKEKVERHLAFVQAPASVIYYTLKDVGAYGRWTDIAVIHQAWEHPEELMLPDGGSWEIAYAPGPGGKFFSVSDGRITVNKIGTYILFKA</sequence>
<dbReference type="Pfam" id="PF21653">
    <property type="entry name" value="pulA_all-beta"/>
    <property type="match status" value="1"/>
</dbReference>
<gene>
    <name evidence="3" type="primary">pulA</name>
    <name evidence="3" type="ORF">GKZ89_19720</name>
</gene>
<feature type="domain" description="Glycosyl hydrolase family 13 catalytic" evidence="2">
    <location>
        <begin position="238"/>
        <end position="616"/>
    </location>
</feature>
<evidence type="ECO:0000259" key="2">
    <source>
        <dbReference type="SMART" id="SM00642"/>
    </source>
</evidence>
<dbReference type="Gene3D" id="2.60.40.2320">
    <property type="match status" value="1"/>
</dbReference>
<dbReference type="SUPFAM" id="SSF51445">
    <property type="entry name" value="(Trans)glycosidases"/>
    <property type="match status" value="1"/>
</dbReference>
<keyword evidence="3" id="KW-0326">Glycosidase</keyword>